<dbReference type="AlphaFoldDB" id="A0A369ZDJ0"/>
<accession>A0A369ZDJ0</accession>
<organism evidence="2 3">
    <name type="scientific">Haemophilus parahaemolyticus</name>
    <dbReference type="NCBI Taxonomy" id="735"/>
    <lineage>
        <taxon>Bacteria</taxon>
        <taxon>Pseudomonadati</taxon>
        <taxon>Pseudomonadota</taxon>
        <taxon>Gammaproteobacteria</taxon>
        <taxon>Pasteurellales</taxon>
        <taxon>Pasteurellaceae</taxon>
        <taxon>Haemophilus</taxon>
    </lineage>
</organism>
<dbReference type="RefSeq" id="WP_111313158.1">
    <property type="nucleotide sequence ID" value="NZ_CAUQRN010000009.1"/>
</dbReference>
<sequence>MKIRDINHSGKGDIIVQEGPNNIVKKLVECNNEELIKEREFRNQQLTIESKERKRKRKPWVIVCIIILIVGLFYGYYKDPNFTNIINWIYALPGAILSLQSIQSYCTLSEYEKKHLQALREIKDILRERGVEYN</sequence>
<comment type="caution">
    <text evidence="2">The sequence shown here is derived from an EMBL/GenBank/DDBJ whole genome shotgun (WGS) entry which is preliminary data.</text>
</comment>
<keyword evidence="1" id="KW-0812">Transmembrane</keyword>
<gene>
    <name evidence="2" type="ORF">DPV98_06760</name>
</gene>
<keyword evidence="1" id="KW-1133">Transmembrane helix</keyword>
<evidence type="ECO:0000313" key="3">
    <source>
        <dbReference type="Proteomes" id="UP000253999"/>
    </source>
</evidence>
<keyword evidence="1" id="KW-0472">Membrane</keyword>
<name>A0A369ZDJ0_HAEPH</name>
<dbReference type="Proteomes" id="UP000253999">
    <property type="component" value="Unassembled WGS sequence"/>
</dbReference>
<dbReference type="EMBL" id="QEQD01000006">
    <property type="protein sequence ID" value="RDF03923.1"/>
    <property type="molecule type" value="Genomic_DNA"/>
</dbReference>
<protein>
    <submittedName>
        <fullName evidence="2">Uncharacterized protein</fullName>
    </submittedName>
</protein>
<evidence type="ECO:0000313" key="2">
    <source>
        <dbReference type="EMBL" id="RDF03923.1"/>
    </source>
</evidence>
<evidence type="ECO:0000256" key="1">
    <source>
        <dbReference type="SAM" id="Phobius"/>
    </source>
</evidence>
<feature type="transmembrane region" description="Helical" evidence="1">
    <location>
        <begin position="60"/>
        <end position="77"/>
    </location>
</feature>
<reference evidence="2 3" key="1">
    <citation type="submission" date="2018-05" db="EMBL/GenBank/DDBJ databases">
        <title>Draft Genome Sequences for a Diverse set of 7 Haemophilus Species.</title>
        <authorList>
            <person name="Nichols M."/>
            <person name="Topaz N."/>
            <person name="Wang X."/>
            <person name="Wang X."/>
            <person name="Boxrud D."/>
        </authorList>
    </citation>
    <scope>NUCLEOTIDE SEQUENCE [LARGE SCALE GENOMIC DNA]</scope>
    <source>
        <strain evidence="2 3">C2010039593</strain>
    </source>
</reference>
<proteinExistence type="predicted"/>